<dbReference type="RefSeq" id="WP_238746058.1">
    <property type="nucleotide sequence ID" value="NZ_JAKOOW010000014.1"/>
</dbReference>
<dbReference type="EMBL" id="JAKOOW010000014">
    <property type="protein sequence ID" value="MCG6503588.1"/>
    <property type="molecule type" value="Genomic_DNA"/>
</dbReference>
<evidence type="ECO:0000313" key="1">
    <source>
        <dbReference type="EMBL" id="MCG6503588.1"/>
    </source>
</evidence>
<evidence type="ECO:0000313" key="2">
    <source>
        <dbReference type="Proteomes" id="UP001298424"/>
    </source>
</evidence>
<organism evidence="1 2">
    <name type="scientific">Kingella pumchi</name>
    <dbReference type="NCBI Taxonomy" id="2779506"/>
    <lineage>
        <taxon>Bacteria</taxon>
        <taxon>Pseudomonadati</taxon>
        <taxon>Pseudomonadota</taxon>
        <taxon>Betaproteobacteria</taxon>
        <taxon>Neisseriales</taxon>
        <taxon>Neisseriaceae</taxon>
        <taxon>Kingella</taxon>
    </lineage>
</organism>
<dbReference type="Proteomes" id="UP001298424">
    <property type="component" value="Unassembled WGS sequence"/>
</dbReference>
<dbReference type="SUPFAM" id="SSF81342">
    <property type="entry name" value="Transmembrane di-heme cytochromes"/>
    <property type="match status" value="1"/>
</dbReference>
<reference evidence="1 2" key="1">
    <citation type="submission" date="2022-02" db="EMBL/GenBank/DDBJ databases">
        <title>Genome sequence data of Kingella unionensis sp. nov. strain CICC 24913 (CCUG 75125).</title>
        <authorList>
            <person name="Xiao M."/>
        </authorList>
    </citation>
    <scope>NUCLEOTIDE SEQUENCE [LARGE SCALE GENOMIC DNA]</scope>
    <source>
        <strain evidence="1 2">CICC 24913</strain>
    </source>
</reference>
<dbReference type="InterPro" id="IPR016174">
    <property type="entry name" value="Di-haem_cyt_TM"/>
</dbReference>
<protein>
    <submittedName>
        <fullName evidence="1">Uncharacterized protein</fullName>
    </submittedName>
</protein>
<sequence length="52" mass="6064">MKPDTPQRYAPFTRFLHWGMAACYAFMFTSASGRVDIQHFGGFCARKRHLPR</sequence>
<accession>A0ABS9NLB9</accession>
<gene>
    <name evidence="1" type="ORF">MB824_03630</name>
</gene>
<keyword evidence="2" id="KW-1185">Reference proteome</keyword>
<proteinExistence type="predicted"/>
<name>A0ABS9NLB9_9NEIS</name>
<comment type="caution">
    <text evidence="1">The sequence shown here is derived from an EMBL/GenBank/DDBJ whole genome shotgun (WGS) entry which is preliminary data.</text>
</comment>